<dbReference type="AlphaFoldDB" id="A0A9P4VNK0"/>
<dbReference type="Proteomes" id="UP000799429">
    <property type="component" value="Unassembled WGS sequence"/>
</dbReference>
<sequence length="231" mass="24969">MPSFPSPNPTQPRRTLSISQTFTFHPHPNKTFEHHFILSRLSCTPSTSSQHSCTLPFHIPDSHFLPAISRPTQATYFIPALDAQPTPIRAAVKTIADGFIRMLDGEAFWDRAPSRDNGGRFVSVSVRAGWDTELIVEREGVDVSTHPNPDGTATAVTRVDLSGAARGLPARVGVQLEFEGGRAPGALEVVTLSFETGREVVDPVQGACVRSGMCVTRSVVGLDGERVRGNV</sequence>
<evidence type="ECO:0000313" key="2">
    <source>
        <dbReference type="Proteomes" id="UP000799429"/>
    </source>
</evidence>
<reference evidence="1" key="1">
    <citation type="journal article" date="2020" name="Stud. Mycol.">
        <title>101 Dothideomycetes genomes: a test case for predicting lifestyles and emergence of pathogens.</title>
        <authorList>
            <person name="Haridas S."/>
            <person name="Albert R."/>
            <person name="Binder M."/>
            <person name="Bloem J."/>
            <person name="Labutti K."/>
            <person name="Salamov A."/>
            <person name="Andreopoulos B."/>
            <person name="Baker S."/>
            <person name="Barry K."/>
            <person name="Bills G."/>
            <person name="Bluhm B."/>
            <person name="Cannon C."/>
            <person name="Castanera R."/>
            <person name="Culley D."/>
            <person name="Daum C."/>
            <person name="Ezra D."/>
            <person name="Gonzalez J."/>
            <person name="Henrissat B."/>
            <person name="Kuo A."/>
            <person name="Liang C."/>
            <person name="Lipzen A."/>
            <person name="Lutzoni F."/>
            <person name="Magnuson J."/>
            <person name="Mondo S."/>
            <person name="Nolan M."/>
            <person name="Ohm R."/>
            <person name="Pangilinan J."/>
            <person name="Park H.-J."/>
            <person name="Ramirez L."/>
            <person name="Alfaro M."/>
            <person name="Sun H."/>
            <person name="Tritt A."/>
            <person name="Yoshinaga Y."/>
            <person name="Zwiers L.-H."/>
            <person name="Turgeon B."/>
            <person name="Goodwin S."/>
            <person name="Spatafora J."/>
            <person name="Crous P."/>
            <person name="Grigoriev I."/>
        </authorList>
    </citation>
    <scope>NUCLEOTIDE SEQUENCE</scope>
    <source>
        <strain evidence="1">CBS 101060</strain>
    </source>
</reference>
<proteinExistence type="predicted"/>
<evidence type="ECO:0000313" key="1">
    <source>
        <dbReference type="EMBL" id="KAF2834569.1"/>
    </source>
</evidence>
<protein>
    <submittedName>
        <fullName evidence="1">Uncharacterized protein</fullName>
    </submittedName>
</protein>
<comment type="caution">
    <text evidence="1">The sequence shown here is derived from an EMBL/GenBank/DDBJ whole genome shotgun (WGS) entry which is preliminary data.</text>
</comment>
<name>A0A9P4VNK0_9PEZI</name>
<dbReference type="EMBL" id="MU006117">
    <property type="protein sequence ID" value="KAF2834569.1"/>
    <property type="molecule type" value="Genomic_DNA"/>
</dbReference>
<accession>A0A9P4VNK0</accession>
<gene>
    <name evidence="1" type="ORF">M501DRAFT_1061628</name>
</gene>
<keyword evidence="2" id="KW-1185">Reference proteome</keyword>
<organism evidence="1 2">
    <name type="scientific">Patellaria atrata CBS 101060</name>
    <dbReference type="NCBI Taxonomy" id="1346257"/>
    <lineage>
        <taxon>Eukaryota</taxon>
        <taxon>Fungi</taxon>
        <taxon>Dikarya</taxon>
        <taxon>Ascomycota</taxon>
        <taxon>Pezizomycotina</taxon>
        <taxon>Dothideomycetes</taxon>
        <taxon>Dothideomycetes incertae sedis</taxon>
        <taxon>Patellariales</taxon>
        <taxon>Patellariaceae</taxon>
        <taxon>Patellaria</taxon>
    </lineage>
</organism>